<dbReference type="AlphaFoldDB" id="F1SDX0"/>
<evidence type="ECO:0000313" key="5">
    <source>
        <dbReference type="VGNC" id="VGNC:97983"/>
    </source>
</evidence>
<organism evidence="3 4">
    <name type="scientific">Sus scrofa</name>
    <name type="common">Pig</name>
    <dbReference type="NCBI Taxonomy" id="9823"/>
    <lineage>
        <taxon>Eukaryota</taxon>
        <taxon>Metazoa</taxon>
        <taxon>Chordata</taxon>
        <taxon>Craniata</taxon>
        <taxon>Vertebrata</taxon>
        <taxon>Euteleostomi</taxon>
        <taxon>Mammalia</taxon>
        <taxon>Eutheria</taxon>
        <taxon>Laurasiatheria</taxon>
        <taxon>Artiodactyla</taxon>
        <taxon>Suina</taxon>
        <taxon>Suidae</taxon>
        <taxon>Sus</taxon>
    </lineage>
</organism>
<evidence type="ECO:0000256" key="2">
    <source>
        <dbReference type="SAM" id="MobiDB-lite"/>
    </source>
</evidence>
<gene>
    <name evidence="5" type="primary">ERCC6</name>
</gene>
<dbReference type="CDD" id="cd21397">
    <property type="entry name" value="cc_ERCC-6_N"/>
    <property type="match status" value="1"/>
</dbReference>
<reference evidence="3" key="2">
    <citation type="journal article" date="2020" name="Gigascience">
        <title>An improved pig reference genome sequence to enable pig genetics and genomics research.</title>
        <authorList>
            <person name="Warr A."/>
            <person name="Affara N."/>
            <person name="Aken B."/>
            <person name="Beiki H."/>
            <person name="Bickhart D.M."/>
            <person name="Billis K."/>
            <person name="Chow W."/>
            <person name="Eory L."/>
            <person name="Finlayson H.A."/>
            <person name="Flicek P."/>
            <person name="Giron C.G."/>
            <person name="Griffin D.K."/>
            <person name="Hall R."/>
            <person name="Hannum G."/>
            <person name="Hourlier T."/>
            <person name="Howe K."/>
            <person name="Hume D.A."/>
            <person name="Izuogu O."/>
            <person name="Kim K."/>
            <person name="Koren S."/>
            <person name="Liu H."/>
            <person name="Manchanda N."/>
            <person name="Martin F.J."/>
            <person name="Nonneman D.J."/>
            <person name="O'Connor R.E."/>
            <person name="Phillippy A.M."/>
            <person name="Rohrer G.A."/>
            <person name="Rosen B.D."/>
            <person name="Rund L.A."/>
            <person name="Sargent C.A."/>
            <person name="Schook L.B."/>
            <person name="Schroeder S.G."/>
            <person name="Schwartz A.S."/>
            <person name="Skinner B.M."/>
            <person name="Talbot R."/>
            <person name="Tseng E."/>
            <person name="Tuggle C.K."/>
            <person name="Watson M."/>
            <person name="Smith T.P.L."/>
            <person name="Archibald A.L."/>
        </authorList>
    </citation>
    <scope>NUCLEOTIDE SEQUENCE [LARGE SCALE GENOMIC DNA]</scope>
    <source>
        <strain evidence="3">Duroc</strain>
    </source>
</reference>
<reference evidence="3" key="4">
    <citation type="submission" date="2025-09" db="UniProtKB">
        <authorList>
            <consortium name="Ensembl"/>
        </authorList>
    </citation>
    <scope>IDENTIFICATION</scope>
</reference>
<feature type="compositionally biased region" description="Polar residues" evidence="2">
    <location>
        <begin position="9"/>
        <end position="23"/>
    </location>
</feature>
<dbReference type="InterPro" id="IPR059240">
    <property type="entry name" value="cc_ERCC-6_N"/>
</dbReference>
<protein>
    <submittedName>
        <fullName evidence="3">ERCC excision repair 6, chromatin remodeling factor</fullName>
    </submittedName>
</protein>
<name>F1SDX0_PIG</name>
<evidence type="ECO:0000313" key="3">
    <source>
        <dbReference type="Ensembl" id="ENSSSCP00000011080.5"/>
    </source>
</evidence>
<feature type="coiled-coil region" evidence="1">
    <location>
        <begin position="163"/>
        <end position="190"/>
    </location>
</feature>
<proteinExistence type="predicted"/>
<dbReference type="FunCoup" id="F1SDX0">
    <property type="interactions" value="2004"/>
</dbReference>
<dbReference type="Bgee" id="ENSSSCG00000010391">
    <property type="expression patterns" value="Expressed in tonsil and 43 other cell types or tissues"/>
</dbReference>
<dbReference type="Ensembl" id="ENSSSCT00000011375.5">
    <property type="protein sequence ID" value="ENSSSCP00000011080.5"/>
    <property type="gene ID" value="ENSSSCG00000010391.5"/>
</dbReference>
<feature type="compositionally biased region" description="Low complexity" evidence="2">
    <location>
        <begin position="36"/>
        <end position="49"/>
    </location>
</feature>
<accession>F1SDX0</accession>
<keyword evidence="1" id="KW-0175">Coiled coil</keyword>
<keyword evidence="4" id="KW-1185">Reference proteome</keyword>
<reference evidence="3" key="3">
    <citation type="submission" date="2025-08" db="UniProtKB">
        <authorList>
            <consortium name="Ensembl"/>
        </authorList>
    </citation>
    <scope>IDENTIFICATION</scope>
</reference>
<evidence type="ECO:0000313" key="4">
    <source>
        <dbReference type="Proteomes" id="UP000008227"/>
    </source>
</evidence>
<reference evidence="4" key="1">
    <citation type="submission" date="2009-11" db="EMBL/GenBank/DDBJ databases">
        <authorList>
            <consortium name="Porcine genome sequencing project"/>
        </authorList>
    </citation>
    <scope>NUCLEOTIDE SEQUENCE [LARGE SCALE GENOMIC DNA]</scope>
    <source>
        <strain evidence="4">Duroc</strain>
    </source>
</reference>
<dbReference type="eggNOG" id="KOG0387">
    <property type="taxonomic scope" value="Eukaryota"/>
</dbReference>
<dbReference type="STRING" id="9823.ENSSSCP00000011080"/>
<feature type="region of interest" description="Disordered" evidence="2">
    <location>
        <begin position="1"/>
        <end position="62"/>
    </location>
</feature>
<evidence type="ECO:0000256" key="1">
    <source>
        <dbReference type="SAM" id="Coils"/>
    </source>
</evidence>
<dbReference type="PaxDb" id="9823-ENSSSCP00000011080"/>
<dbReference type="Proteomes" id="UP000008227">
    <property type="component" value="Chromosome 14"/>
</dbReference>
<dbReference type="HOGENOM" id="CLU_000315_7_2_1"/>
<dbReference type="InParanoid" id="F1SDX0"/>
<sequence>MPNEGIPHSSRTQEQDCLQSQDVSESEEATIKQENGVGVELGESLLSSSADGPSCSAEGCPAEVPRRGPALLHIDRHQIQAVEPSAQALELQGLGVDVYDQDVLEQGVLRQVDSAIQEASRTAQLADAEKEYRSVLDDLTSCTTSLRQIDKIIEQLSPQAATNRDINRKLDSVKRQKYNKEQQLKKITAKRKRLQAILGGAEVQVEIDHASLEEEEDAEAGRPALAACSCLCRRPLGKSSSALAR</sequence>
<dbReference type="VGNC" id="VGNC:97983">
    <property type="gene designation" value="ERCC6"/>
</dbReference>